<dbReference type="InterPro" id="IPR014044">
    <property type="entry name" value="CAP_dom"/>
</dbReference>
<feature type="chain" id="PRO_5037917559" description="SCP domain-containing protein" evidence="1">
    <location>
        <begin position="22"/>
        <end position="184"/>
    </location>
</feature>
<evidence type="ECO:0000313" key="3">
    <source>
        <dbReference type="EMBL" id="GGD63861.1"/>
    </source>
</evidence>
<dbReference type="Pfam" id="PF00188">
    <property type="entry name" value="CAP"/>
    <property type="match status" value="1"/>
</dbReference>
<accession>A0A917DSV1</accession>
<dbReference type="InterPro" id="IPR035940">
    <property type="entry name" value="CAP_sf"/>
</dbReference>
<evidence type="ECO:0000313" key="4">
    <source>
        <dbReference type="Proteomes" id="UP000612349"/>
    </source>
</evidence>
<dbReference type="CDD" id="cd05382">
    <property type="entry name" value="CAP_GAPR1-like"/>
    <property type="match status" value="1"/>
</dbReference>
<dbReference type="PROSITE" id="PS01009">
    <property type="entry name" value="CRISP_1"/>
    <property type="match status" value="1"/>
</dbReference>
<dbReference type="Gene3D" id="3.40.33.10">
    <property type="entry name" value="CAP"/>
    <property type="match status" value="1"/>
</dbReference>
<keyword evidence="1" id="KW-0732">Signal</keyword>
<reference evidence="3" key="2">
    <citation type="submission" date="2020-09" db="EMBL/GenBank/DDBJ databases">
        <authorList>
            <person name="Sun Q."/>
            <person name="Zhou Y."/>
        </authorList>
    </citation>
    <scope>NUCLEOTIDE SEQUENCE</scope>
    <source>
        <strain evidence="3">CGMCC 1.15360</strain>
    </source>
</reference>
<dbReference type="SUPFAM" id="SSF55797">
    <property type="entry name" value="PR-1-like"/>
    <property type="match status" value="1"/>
</dbReference>
<keyword evidence="4" id="KW-1185">Reference proteome</keyword>
<dbReference type="GO" id="GO:0005576">
    <property type="term" value="C:extracellular region"/>
    <property type="evidence" value="ECO:0007669"/>
    <property type="project" value="InterPro"/>
</dbReference>
<proteinExistence type="predicted"/>
<dbReference type="AlphaFoldDB" id="A0A917DSV1"/>
<dbReference type="PRINTS" id="PR00837">
    <property type="entry name" value="V5TPXLIKE"/>
</dbReference>
<dbReference type="PANTHER" id="PTHR10334">
    <property type="entry name" value="CYSTEINE-RICH SECRETORY PROTEIN-RELATED"/>
    <property type="match status" value="1"/>
</dbReference>
<comment type="caution">
    <text evidence="3">The sequence shown here is derived from an EMBL/GenBank/DDBJ whole genome shotgun (WGS) entry which is preliminary data.</text>
</comment>
<name>A0A917DSV1_9SPHN</name>
<sequence length="184" mass="20346">MGGAMAAAGLALAVVGVPALAQQQWGYTDKYPEIDSVPQGSFAGRLLETHNRERIRMGVPPLAWDPKLARDAQEWANVIARKQTLTHASRMDRNGAGENLWVGVKGYYTAEEMIETFIDEKQYYRPGTFPKVSTTGQWADVGHYTQLIWRETEKVGCAVAPGGGQDWLVCRYYPAGNTMGRPVL</sequence>
<dbReference type="EMBL" id="BMIP01000002">
    <property type="protein sequence ID" value="GGD63861.1"/>
    <property type="molecule type" value="Genomic_DNA"/>
</dbReference>
<feature type="domain" description="SCP" evidence="2">
    <location>
        <begin position="41"/>
        <end position="180"/>
    </location>
</feature>
<protein>
    <recommendedName>
        <fullName evidence="2">SCP domain-containing protein</fullName>
    </recommendedName>
</protein>
<dbReference type="InterPro" id="IPR002413">
    <property type="entry name" value="V5_allergen-like"/>
</dbReference>
<dbReference type="SMART" id="SM00198">
    <property type="entry name" value="SCP"/>
    <property type="match status" value="1"/>
</dbReference>
<reference evidence="3" key="1">
    <citation type="journal article" date="2014" name="Int. J. Syst. Evol. Microbiol.">
        <title>Complete genome sequence of Corynebacterium casei LMG S-19264T (=DSM 44701T), isolated from a smear-ripened cheese.</title>
        <authorList>
            <consortium name="US DOE Joint Genome Institute (JGI-PGF)"/>
            <person name="Walter F."/>
            <person name="Albersmeier A."/>
            <person name="Kalinowski J."/>
            <person name="Ruckert C."/>
        </authorList>
    </citation>
    <scope>NUCLEOTIDE SEQUENCE</scope>
    <source>
        <strain evidence="3">CGMCC 1.15360</strain>
    </source>
</reference>
<dbReference type="InterPro" id="IPR018244">
    <property type="entry name" value="Allrgn_V5/Tpx1_CS"/>
</dbReference>
<dbReference type="PRINTS" id="PR00838">
    <property type="entry name" value="V5ALLERGEN"/>
</dbReference>
<feature type="signal peptide" evidence="1">
    <location>
        <begin position="1"/>
        <end position="21"/>
    </location>
</feature>
<dbReference type="Proteomes" id="UP000612349">
    <property type="component" value="Unassembled WGS sequence"/>
</dbReference>
<gene>
    <name evidence="3" type="ORF">GCM10010990_11660</name>
</gene>
<dbReference type="InterPro" id="IPR001283">
    <property type="entry name" value="CRISP-related"/>
</dbReference>
<organism evidence="3 4">
    <name type="scientific">Croceicoccus mobilis</name>
    <dbReference type="NCBI Taxonomy" id="1703339"/>
    <lineage>
        <taxon>Bacteria</taxon>
        <taxon>Pseudomonadati</taxon>
        <taxon>Pseudomonadota</taxon>
        <taxon>Alphaproteobacteria</taxon>
        <taxon>Sphingomonadales</taxon>
        <taxon>Erythrobacteraceae</taxon>
        <taxon>Croceicoccus</taxon>
    </lineage>
</organism>
<evidence type="ECO:0000259" key="2">
    <source>
        <dbReference type="SMART" id="SM00198"/>
    </source>
</evidence>
<evidence type="ECO:0000256" key="1">
    <source>
        <dbReference type="SAM" id="SignalP"/>
    </source>
</evidence>
<dbReference type="InterPro" id="IPR034113">
    <property type="entry name" value="SCP_GAPR1-like"/>
</dbReference>